<dbReference type="PANTHER" id="PTHR33308">
    <property type="entry name" value="PEPTIDOGLYCAN HYDROLASE FLGJ"/>
    <property type="match status" value="1"/>
</dbReference>
<reference evidence="14" key="1">
    <citation type="submission" date="2016-12" db="EMBL/GenBank/DDBJ databases">
        <authorList>
            <person name="Rodrigo-Torres L."/>
            <person name="Arahal R.D."/>
            <person name="Lucena T."/>
        </authorList>
    </citation>
    <scope>NUCLEOTIDE SEQUENCE [LARGE SCALE GENOMIC DNA]</scope>
</reference>
<comment type="similarity">
    <text evidence="4">In the C-terminal section; belongs to the glycosyl hydrolase 73 family.</text>
</comment>
<dbReference type="InterPro" id="IPR051056">
    <property type="entry name" value="Glycosyl_Hydrolase_73"/>
</dbReference>
<dbReference type="AlphaFoldDB" id="A0A1M7YTA6"/>
<keyword evidence="10" id="KW-0961">Cell wall biogenesis/degradation</keyword>
<evidence type="ECO:0000256" key="7">
    <source>
        <dbReference type="ARBA" id="ARBA00022795"/>
    </source>
</evidence>
<sequence length="315" mass="35228">MNNNGTKDIGFIQDISQLDRLRKQAVSGDKQSEQEALKAAAKQFESVFTSMLFKSMRDANSEFKTDLFNSQTEDFYRQMLDDQMSSELSTSGKLGLADMIVAQLSANSGQDDQDKATDVAKPDQLQAALERVRKYHQDAALAQSSPQIADAEAPVHVTEPRVFKSPESFIATMKPYAEKAARALGIDSSLLLAQAALETGWGKKVVGNAAGSSHNLFNIKADRRWQGDKVTSQTLEYRDQIPVMEKAAFRSYSNYQDSFDDYVRFLAENPRYTTALNHQGNDQQFIRDIHQAGYATDPDYANKVLRVQAKIKQMD</sequence>
<dbReference type="Pfam" id="PF01832">
    <property type="entry name" value="Glucosaminidase"/>
    <property type="match status" value="1"/>
</dbReference>
<dbReference type="Gene3D" id="2.10.70.40">
    <property type="entry name" value="peptidoglycan hydrolase"/>
    <property type="match status" value="1"/>
</dbReference>
<dbReference type="Proteomes" id="UP000184600">
    <property type="component" value="Unassembled WGS sequence"/>
</dbReference>
<comment type="function">
    <text evidence="1">Flagellum-specific muramidase which hydrolyzes the peptidoglycan layer to assemble the rod structure in the periplasmic space.</text>
</comment>
<keyword evidence="14" id="KW-1185">Reference proteome</keyword>
<gene>
    <name evidence="13" type="primary">flgJ_2</name>
    <name evidence="13" type="ORF">VQ7734_01556</name>
</gene>
<dbReference type="PANTHER" id="PTHR33308:SF9">
    <property type="entry name" value="PEPTIDOGLYCAN HYDROLASE FLGJ"/>
    <property type="match status" value="1"/>
</dbReference>
<keyword evidence="9 13" id="KW-0326">Glycosidase</keyword>
<evidence type="ECO:0000256" key="1">
    <source>
        <dbReference type="ARBA" id="ARBA00002954"/>
    </source>
</evidence>
<dbReference type="EMBL" id="FRFG01000019">
    <property type="protein sequence ID" value="SHO55808.1"/>
    <property type="molecule type" value="Genomic_DNA"/>
</dbReference>
<dbReference type="Gene3D" id="1.10.530.10">
    <property type="match status" value="1"/>
</dbReference>
<evidence type="ECO:0000256" key="2">
    <source>
        <dbReference type="ARBA" id="ARBA00004418"/>
    </source>
</evidence>
<dbReference type="GO" id="GO:0071973">
    <property type="term" value="P:bacterial-type flagellum-dependent cell motility"/>
    <property type="evidence" value="ECO:0007669"/>
    <property type="project" value="TreeGrafter"/>
</dbReference>
<evidence type="ECO:0000259" key="12">
    <source>
        <dbReference type="SMART" id="SM00047"/>
    </source>
</evidence>
<keyword evidence="6" id="KW-0574">Periplasm</keyword>
<dbReference type="GO" id="GO:0044780">
    <property type="term" value="P:bacterial-type flagellum assembly"/>
    <property type="evidence" value="ECO:0007669"/>
    <property type="project" value="InterPro"/>
</dbReference>
<dbReference type="RefSeq" id="WP_073581192.1">
    <property type="nucleotide sequence ID" value="NZ_AP024897.1"/>
</dbReference>
<keyword evidence="7" id="KW-1005">Bacterial flagellum biogenesis</keyword>
<organism evidence="13 14">
    <name type="scientific">Vibrio quintilis</name>
    <dbReference type="NCBI Taxonomy" id="1117707"/>
    <lineage>
        <taxon>Bacteria</taxon>
        <taxon>Pseudomonadati</taxon>
        <taxon>Pseudomonadota</taxon>
        <taxon>Gammaproteobacteria</taxon>
        <taxon>Vibrionales</taxon>
        <taxon>Vibrionaceae</taxon>
        <taxon>Vibrio</taxon>
    </lineage>
</organism>
<evidence type="ECO:0000256" key="4">
    <source>
        <dbReference type="ARBA" id="ARBA00007974"/>
    </source>
</evidence>
<protein>
    <recommendedName>
        <fullName evidence="5">Peptidoglycan hydrolase FlgJ</fullName>
    </recommendedName>
    <alternativeName>
        <fullName evidence="11">Muramidase FlgJ</fullName>
    </alternativeName>
</protein>
<evidence type="ECO:0000313" key="13">
    <source>
        <dbReference type="EMBL" id="SHO55808.1"/>
    </source>
</evidence>
<evidence type="ECO:0000256" key="3">
    <source>
        <dbReference type="ARBA" id="ARBA00006880"/>
    </source>
</evidence>
<dbReference type="OrthoDB" id="289937at2"/>
<evidence type="ECO:0000256" key="9">
    <source>
        <dbReference type="ARBA" id="ARBA00023295"/>
    </source>
</evidence>
<dbReference type="STRING" id="1117707.VQ7734_01556"/>
<dbReference type="GO" id="GO:0004040">
    <property type="term" value="F:amidase activity"/>
    <property type="evidence" value="ECO:0007669"/>
    <property type="project" value="InterPro"/>
</dbReference>
<dbReference type="InterPro" id="IPR019301">
    <property type="entry name" value="Flagellar_prot_FlgJ_N"/>
</dbReference>
<evidence type="ECO:0000313" key="14">
    <source>
        <dbReference type="Proteomes" id="UP000184600"/>
    </source>
</evidence>
<keyword evidence="8 13" id="KW-0378">Hydrolase</keyword>
<dbReference type="NCBIfam" id="TIGR02541">
    <property type="entry name" value="flagell_FlgJ"/>
    <property type="match status" value="1"/>
</dbReference>
<evidence type="ECO:0000256" key="5">
    <source>
        <dbReference type="ARBA" id="ARBA00013433"/>
    </source>
</evidence>
<comment type="subcellular location">
    <subcellularLocation>
        <location evidence="2">Periplasm</location>
    </subcellularLocation>
</comment>
<dbReference type="InterPro" id="IPR002901">
    <property type="entry name" value="MGlyc_endo_b_GlcNAc-like_dom"/>
</dbReference>
<dbReference type="PRINTS" id="PR01002">
    <property type="entry name" value="FLGFLGJ"/>
</dbReference>
<dbReference type="Pfam" id="PF10135">
    <property type="entry name" value="Rod-binding"/>
    <property type="match status" value="1"/>
</dbReference>
<dbReference type="GO" id="GO:0071555">
    <property type="term" value="P:cell wall organization"/>
    <property type="evidence" value="ECO:0007669"/>
    <property type="project" value="UniProtKB-KW"/>
</dbReference>
<evidence type="ECO:0000256" key="8">
    <source>
        <dbReference type="ARBA" id="ARBA00022801"/>
    </source>
</evidence>
<dbReference type="InterPro" id="IPR013377">
    <property type="entry name" value="FlgJ"/>
</dbReference>
<evidence type="ECO:0000256" key="10">
    <source>
        <dbReference type="ARBA" id="ARBA00023316"/>
    </source>
</evidence>
<name>A0A1M7YTA6_9VIBR</name>
<evidence type="ECO:0000256" key="11">
    <source>
        <dbReference type="ARBA" id="ARBA00030835"/>
    </source>
</evidence>
<feature type="domain" description="Mannosyl-glycoprotein endo-beta-N-acetylglucosamidase-like" evidence="12">
    <location>
        <begin position="159"/>
        <end position="315"/>
    </location>
</feature>
<accession>A0A1M7YTA6</accession>
<comment type="similarity">
    <text evidence="3">In the N-terminal section; belongs to the FlgJ family.</text>
</comment>
<proteinExistence type="inferred from homology"/>
<evidence type="ECO:0000256" key="6">
    <source>
        <dbReference type="ARBA" id="ARBA00022764"/>
    </source>
</evidence>
<dbReference type="SMART" id="SM00047">
    <property type="entry name" value="LYZ2"/>
    <property type="match status" value="1"/>
</dbReference>
<dbReference type="GO" id="GO:0042597">
    <property type="term" value="C:periplasmic space"/>
    <property type="evidence" value="ECO:0007669"/>
    <property type="project" value="UniProtKB-SubCell"/>
</dbReference>
<dbReference type="GO" id="GO:0016798">
    <property type="term" value="F:hydrolase activity, acting on glycosyl bonds"/>
    <property type="evidence" value="ECO:0007669"/>
    <property type="project" value="UniProtKB-KW"/>
</dbReference>